<accession>A0A1Y5U491</accession>
<dbReference type="Proteomes" id="UP000193900">
    <property type="component" value="Unassembled WGS sequence"/>
</dbReference>
<proteinExistence type="predicted"/>
<feature type="transmembrane region" description="Helical" evidence="1">
    <location>
        <begin position="12"/>
        <end position="31"/>
    </location>
</feature>
<sequence length="117" mass="12288">MTFPEWTKPGVYGALVGAVAVSILGFTWGGWTTAGSADEMAQSFAAEEVTLAMVPVCLGLSEADAERVEILATLREASSFQRRNAMMETGWATLPGTDTPSRELADACLAGLELDGS</sequence>
<evidence type="ECO:0000313" key="3">
    <source>
        <dbReference type="Proteomes" id="UP000193900"/>
    </source>
</evidence>
<keyword evidence="3" id="KW-1185">Reference proteome</keyword>
<dbReference type="AlphaFoldDB" id="A0A1Y5U491"/>
<keyword evidence="1" id="KW-0472">Membrane</keyword>
<organism evidence="2 3">
    <name type="scientific">Roseisalinus antarcticus</name>
    <dbReference type="NCBI Taxonomy" id="254357"/>
    <lineage>
        <taxon>Bacteria</taxon>
        <taxon>Pseudomonadati</taxon>
        <taxon>Pseudomonadota</taxon>
        <taxon>Alphaproteobacteria</taxon>
        <taxon>Rhodobacterales</taxon>
        <taxon>Roseobacteraceae</taxon>
        <taxon>Roseisalinus</taxon>
    </lineage>
</organism>
<evidence type="ECO:0000256" key="1">
    <source>
        <dbReference type="SAM" id="Phobius"/>
    </source>
</evidence>
<dbReference type="EMBL" id="FWFZ01000069">
    <property type="protein sequence ID" value="SLN77915.1"/>
    <property type="molecule type" value="Genomic_DNA"/>
</dbReference>
<dbReference type="RefSeq" id="WP_085881230.1">
    <property type="nucleotide sequence ID" value="NZ_FWFZ01000069.1"/>
</dbReference>
<protein>
    <submittedName>
        <fullName evidence="2">Uncharacterized protein</fullName>
    </submittedName>
</protein>
<keyword evidence="1" id="KW-0812">Transmembrane</keyword>
<dbReference type="OrthoDB" id="5514977at2"/>
<reference evidence="2 3" key="1">
    <citation type="submission" date="2017-03" db="EMBL/GenBank/DDBJ databases">
        <authorList>
            <person name="Afonso C.L."/>
            <person name="Miller P.J."/>
            <person name="Scott M.A."/>
            <person name="Spackman E."/>
            <person name="Goraichik I."/>
            <person name="Dimitrov K.M."/>
            <person name="Suarez D.L."/>
            <person name="Swayne D.E."/>
        </authorList>
    </citation>
    <scope>NUCLEOTIDE SEQUENCE [LARGE SCALE GENOMIC DNA]</scope>
    <source>
        <strain evidence="2 3">CECT 7023</strain>
    </source>
</reference>
<gene>
    <name evidence="2" type="ORF">ROA7023_04568</name>
</gene>
<keyword evidence="1" id="KW-1133">Transmembrane helix</keyword>
<evidence type="ECO:0000313" key="2">
    <source>
        <dbReference type="EMBL" id="SLN77915.1"/>
    </source>
</evidence>
<name>A0A1Y5U491_9RHOB</name>